<dbReference type="InterPro" id="IPR036291">
    <property type="entry name" value="NAD(P)-bd_dom_sf"/>
</dbReference>
<protein>
    <recommendedName>
        <fullName evidence="4">NAD(P)-binding protein</fullName>
    </recommendedName>
</protein>
<dbReference type="SUPFAM" id="SSF51735">
    <property type="entry name" value="NAD(P)-binding Rossmann-fold domains"/>
    <property type="match status" value="1"/>
</dbReference>
<evidence type="ECO:0000313" key="3">
    <source>
        <dbReference type="Proteomes" id="UP001176059"/>
    </source>
</evidence>
<proteinExistence type="inferred from homology"/>
<dbReference type="GO" id="GO:0006633">
    <property type="term" value="P:fatty acid biosynthetic process"/>
    <property type="evidence" value="ECO:0007669"/>
    <property type="project" value="TreeGrafter"/>
</dbReference>
<keyword evidence="3" id="KW-1185">Reference proteome</keyword>
<comment type="similarity">
    <text evidence="1">Belongs to the short-chain dehydrogenases/reductases (SDR) family.</text>
</comment>
<dbReference type="Pfam" id="PF00106">
    <property type="entry name" value="adh_short"/>
    <property type="match status" value="1"/>
</dbReference>
<dbReference type="AlphaFoldDB" id="A0AA38J206"/>
<organism evidence="2 3">
    <name type="scientific">Lentinula guzmanii</name>
    <dbReference type="NCBI Taxonomy" id="2804957"/>
    <lineage>
        <taxon>Eukaryota</taxon>
        <taxon>Fungi</taxon>
        <taxon>Dikarya</taxon>
        <taxon>Basidiomycota</taxon>
        <taxon>Agaricomycotina</taxon>
        <taxon>Agaricomycetes</taxon>
        <taxon>Agaricomycetidae</taxon>
        <taxon>Agaricales</taxon>
        <taxon>Marasmiineae</taxon>
        <taxon>Omphalotaceae</taxon>
        <taxon>Lentinula</taxon>
    </lineage>
</organism>
<evidence type="ECO:0000256" key="1">
    <source>
        <dbReference type="ARBA" id="ARBA00006484"/>
    </source>
</evidence>
<accession>A0AA38J206</accession>
<evidence type="ECO:0000313" key="2">
    <source>
        <dbReference type="EMBL" id="KAJ3710498.1"/>
    </source>
</evidence>
<name>A0AA38J206_9AGAR</name>
<sequence length="176" mass="19174">MVANADIIIRRKEMVDSERSARDTTEDWDKIFAVNKCGVFLSYKYAARQMIAQGNGGRILGASSIAGRKAGFEASAYCAPKFAVRGLTQSAALELGKYGITVNAYAPGFTKTALSMMKAKYWNDPTSLMRNYGLVMPSYFKLGEPESIFRPLSVCCLLIKASKGQTISPNGGVLFD</sequence>
<reference evidence="2" key="2">
    <citation type="journal article" date="2023" name="Proc. Natl. Acad. Sci. U.S.A.">
        <title>A global phylogenomic analysis of the shiitake genus Lentinula.</title>
        <authorList>
            <person name="Sierra-Patev S."/>
            <person name="Min B."/>
            <person name="Naranjo-Ortiz M."/>
            <person name="Looney B."/>
            <person name="Konkel Z."/>
            <person name="Slot J.C."/>
            <person name="Sakamoto Y."/>
            <person name="Steenwyk J.L."/>
            <person name="Rokas A."/>
            <person name="Carro J."/>
            <person name="Camarero S."/>
            <person name="Ferreira P."/>
            <person name="Molpeceres G."/>
            <person name="Ruiz-Duenas F.J."/>
            <person name="Serrano A."/>
            <person name="Henrissat B."/>
            <person name="Drula E."/>
            <person name="Hughes K.W."/>
            <person name="Mata J.L."/>
            <person name="Ishikawa N.K."/>
            <person name="Vargas-Isla R."/>
            <person name="Ushijima S."/>
            <person name="Smith C.A."/>
            <person name="Donoghue J."/>
            <person name="Ahrendt S."/>
            <person name="Andreopoulos W."/>
            <person name="He G."/>
            <person name="LaButti K."/>
            <person name="Lipzen A."/>
            <person name="Ng V."/>
            <person name="Riley R."/>
            <person name="Sandor L."/>
            <person name="Barry K."/>
            <person name="Martinez A.T."/>
            <person name="Xiao Y."/>
            <person name="Gibbons J.G."/>
            <person name="Terashima K."/>
            <person name="Grigoriev I.V."/>
            <person name="Hibbett D."/>
        </authorList>
    </citation>
    <scope>NUCLEOTIDE SEQUENCE</scope>
    <source>
        <strain evidence="2">ET3784</strain>
    </source>
</reference>
<dbReference type="PANTHER" id="PTHR42760">
    <property type="entry name" value="SHORT-CHAIN DEHYDROGENASES/REDUCTASES FAMILY MEMBER"/>
    <property type="match status" value="1"/>
</dbReference>
<comment type="caution">
    <text evidence="2">The sequence shown here is derived from an EMBL/GenBank/DDBJ whole genome shotgun (WGS) entry which is preliminary data.</text>
</comment>
<evidence type="ECO:0008006" key="4">
    <source>
        <dbReference type="Google" id="ProtNLM"/>
    </source>
</evidence>
<dbReference type="GO" id="GO:0016616">
    <property type="term" value="F:oxidoreductase activity, acting on the CH-OH group of donors, NAD or NADP as acceptor"/>
    <property type="evidence" value="ECO:0007669"/>
    <property type="project" value="TreeGrafter"/>
</dbReference>
<dbReference type="PRINTS" id="PR00081">
    <property type="entry name" value="GDHRDH"/>
</dbReference>
<dbReference type="InterPro" id="IPR002347">
    <property type="entry name" value="SDR_fam"/>
</dbReference>
<dbReference type="Proteomes" id="UP001176059">
    <property type="component" value="Unassembled WGS sequence"/>
</dbReference>
<dbReference type="EMBL" id="JANVFO010000138">
    <property type="protein sequence ID" value="KAJ3710498.1"/>
    <property type="molecule type" value="Genomic_DNA"/>
</dbReference>
<dbReference type="Gene3D" id="3.40.50.720">
    <property type="entry name" value="NAD(P)-binding Rossmann-like Domain"/>
    <property type="match status" value="1"/>
</dbReference>
<dbReference type="PANTHER" id="PTHR42760:SF121">
    <property type="entry name" value="3-OXOACYL-(ACYL-CARRIER-PROTEIN) REDUCTASE"/>
    <property type="match status" value="1"/>
</dbReference>
<gene>
    <name evidence="2" type="ORF">DFJ43DRAFT_1044581</name>
</gene>
<reference evidence="2" key="1">
    <citation type="submission" date="2022-08" db="EMBL/GenBank/DDBJ databases">
        <authorList>
            <consortium name="DOE Joint Genome Institute"/>
            <person name="Min B."/>
            <person name="Sierra-Patev S."/>
            <person name="Naranjo-Ortiz M."/>
            <person name="Looney B."/>
            <person name="Konkel Z."/>
            <person name="Slot J.C."/>
            <person name="Sakamoto Y."/>
            <person name="Steenwyk J.L."/>
            <person name="Rokas A."/>
            <person name="Carro J."/>
            <person name="Camarero S."/>
            <person name="Ferreira P."/>
            <person name="Molpeceres G."/>
            <person name="Ruiz-duenas F.J."/>
            <person name="Serrano A."/>
            <person name="Henrissat B."/>
            <person name="Drula E."/>
            <person name="Hughes K.W."/>
            <person name="Mata J.L."/>
            <person name="Ishikawa N.K."/>
            <person name="Vargas-Isla R."/>
            <person name="Ushijima S."/>
            <person name="Smith C.A."/>
            <person name="Ahrendt S."/>
            <person name="Andreopoulos W."/>
            <person name="He G."/>
            <person name="LaButti K."/>
            <person name="Lipzen A."/>
            <person name="Ng V."/>
            <person name="Riley R."/>
            <person name="Sandor L."/>
            <person name="Barry K."/>
            <person name="Martinez A.T."/>
            <person name="Xiao Y."/>
            <person name="Gibbons J.G."/>
            <person name="Terashima K."/>
            <person name="Hibbett D.S."/>
            <person name="Grigoriev I.V."/>
        </authorList>
    </citation>
    <scope>NUCLEOTIDE SEQUENCE</scope>
    <source>
        <strain evidence="2">ET3784</strain>
    </source>
</reference>
<dbReference type="GO" id="GO:0048038">
    <property type="term" value="F:quinone binding"/>
    <property type="evidence" value="ECO:0007669"/>
    <property type="project" value="TreeGrafter"/>
</dbReference>